<sequence>MNHLGIMVLLWILLARIYPLQGWPSNCWGSCKRPTCVVRSGQAQNFDTTRYFPKNGRCTKIIFKGVCRGTFYKSEGECNRCCPSSLNQ</sequence>
<dbReference type="EMBL" id="JARKHS020026327">
    <property type="protein sequence ID" value="KAK8766452.1"/>
    <property type="molecule type" value="Genomic_DNA"/>
</dbReference>
<comment type="caution">
    <text evidence="2">The sequence shown here is derived from an EMBL/GenBank/DDBJ whole genome shotgun (WGS) entry which is preliminary data.</text>
</comment>
<name>A0AAQ4DVG2_AMBAM</name>
<feature type="chain" id="PRO_5042863697" description="Secreted protein" evidence="1">
    <location>
        <begin position="23"/>
        <end position="88"/>
    </location>
</feature>
<evidence type="ECO:0000313" key="2">
    <source>
        <dbReference type="EMBL" id="KAK8766452.1"/>
    </source>
</evidence>
<keyword evidence="3" id="KW-1185">Reference proteome</keyword>
<evidence type="ECO:0000313" key="3">
    <source>
        <dbReference type="Proteomes" id="UP001321473"/>
    </source>
</evidence>
<dbReference type="AlphaFoldDB" id="A0AAQ4DVG2"/>
<accession>A0AAQ4DVG2</accession>
<gene>
    <name evidence="2" type="ORF">V5799_006767</name>
</gene>
<proteinExistence type="predicted"/>
<keyword evidence="1" id="KW-0732">Signal</keyword>
<dbReference type="Proteomes" id="UP001321473">
    <property type="component" value="Unassembled WGS sequence"/>
</dbReference>
<protein>
    <recommendedName>
        <fullName evidence="4">Secreted protein</fullName>
    </recommendedName>
</protein>
<reference evidence="2 3" key="1">
    <citation type="journal article" date="2023" name="Arcadia Sci">
        <title>De novo assembly of a long-read Amblyomma americanum tick genome.</title>
        <authorList>
            <person name="Chou S."/>
            <person name="Poskanzer K.E."/>
            <person name="Rollins M."/>
            <person name="Thuy-Boun P.S."/>
        </authorList>
    </citation>
    <scope>NUCLEOTIDE SEQUENCE [LARGE SCALE GENOMIC DNA]</scope>
    <source>
        <strain evidence="2">F_SG_1</strain>
        <tissue evidence="2">Salivary glands</tissue>
    </source>
</reference>
<evidence type="ECO:0008006" key="4">
    <source>
        <dbReference type="Google" id="ProtNLM"/>
    </source>
</evidence>
<evidence type="ECO:0000256" key="1">
    <source>
        <dbReference type="SAM" id="SignalP"/>
    </source>
</evidence>
<feature type="signal peptide" evidence="1">
    <location>
        <begin position="1"/>
        <end position="22"/>
    </location>
</feature>
<organism evidence="2 3">
    <name type="scientific">Amblyomma americanum</name>
    <name type="common">Lone star tick</name>
    <dbReference type="NCBI Taxonomy" id="6943"/>
    <lineage>
        <taxon>Eukaryota</taxon>
        <taxon>Metazoa</taxon>
        <taxon>Ecdysozoa</taxon>
        <taxon>Arthropoda</taxon>
        <taxon>Chelicerata</taxon>
        <taxon>Arachnida</taxon>
        <taxon>Acari</taxon>
        <taxon>Parasitiformes</taxon>
        <taxon>Ixodida</taxon>
        <taxon>Ixodoidea</taxon>
        <taxon>Ixodidae</taxon>
        <taxon>Amblyomminae</taxon>
        <taxon>Amblyomma</taxon>
    </lineage>
</organism>